<evidence type="ECO:0000313" key="3">
    <source>
        <dbReference type="Proteomes" id="UP000009169"/>
    </source>
</evidence>
<evidence type="ECO:0000256" key="1">
    <source>
        <dbReference type="SAM" id="MobiDB-lite"/>
    </source>
</evidence>
<dbReference type="HOGENOM" id="CLU_1866535_0_0_1"/>
<dbReference type="VEuPathDB" id="FungiDB:TEQG_00422"/>
<dbReference type="AlphaFoldDB" id="F2PHK2"/>
<sequence length="137" mass="15348">MESRWLAVETPSINWTRQAGTTFNNNSRPPETTNNDFLSSWDEGTVSTPLTSKFASAYGVREATEFPREDKIAEPTNGHQVSLRKALNRFIRPKCQAVSMHSFKLIRSLAVELANQPQLAKLELTPGTLTFGSRPRV</sequence>
<keyword evidence="3" id="KW-1185">Reference proteome</keyword>
<organism evidence="2 3">
    <name type="scientific">Trichophyton equinum (strain ATCC MYA-4606 / CBS 127.97)</name>
    <name type="common">Horse ringworm fungus</name>
    <dbReference type="NCBI Taxonomy" id="559882"/>
    <lineage>
        <taxon>Eukaryota</taxon>
        <taxon>Fungi</taxon>
        <taxon>Dikarya</taxon>
        <taxon>Ascomycota</taxon>
        <taxon>Pezizomycotina</taxon>
        <taxon>Eurotiomycetes</taxon>
        <taxon>Eurotiomycetidae</taxon>
        <taxon>Onygenales</taxon>
        <taxon>Arthrodermataceae</taxon>
        <taxon>Trichophyton</taxon>
    </lineage>
</organism>
<accession>F2PHK2</accession>
<protein>
    <submittedName>
        <fullName evidence="2">Uncharacterized protein</fullName>
    </submittedName>
</protein>
<feature type="region of interest" description="Disordered" evidence="1">
    <location>
        <begin position="18"/>
        <end position="42"/>
    </location>
</feature>
<proteinExistence type="predicted"/>
<feature type="compositionally biased region" description="Polar residues" evidence="1">
    <location>
        <begin position="18"/>
        <end position="38"/>
    </location>
</feature>
<evidence type="ECO:0000313" key="2">
    <source>
        <dbReference type="EMBL" id="EGE01370.1"/>
    </source>
</evidence>
<dbReference type="Proteomes" id="UP000009169">
    <property type="component" value="Unassembled WGS sequence"/>
</dbReference>
<gene>
    <name evidence="2" type="ORF">TEQG_00422</name>
</gene>
<dbReference type="EMBL" id="DS995718">
    <property type="protein sequence ID" value="EGE01370.1"/>
    <property type="molecule type" value="Genomic_DNA"/>
</dbReference>
<name>F2PHK2_TRIEC</name>
<reference evidence="3" key="1">
    <citation type="journal article" date="2012" name="MBio">
        <title>Comparative genome analysis of Trichophyton rubrum and related dermatophytes reveals candidate genes involved in infection.</title>
        <authorList>
            <person name="Martinez D.A."/>
            <person name="Oliver B.G."/>
            <person name="Graeser Y."/>
            <person name="Goldberg J.M."/>
            <person name="Li W."/>
            <person name="Martinez-Rossi N.M."/>
            <person name="Monod M."/>
            <person name="Shelest E."/>
            <person name="Barton R.C."/>
            <person name="Birch E."/>
            <person name="Brakhage A.A."/>
            <person name="Chen Z."/>
            <person name="Gurr S.J."/>
            <person name="Heiman D."/>
            <person name="Heitman J."/>
            <person name="Kosti I."/>
            <person name="Rossi A."/>
            <person name="Saif S."/>
            <person name="Samalova M."/>
            <person name="Saunders C.W."/>
            <person name="Shea T."/>
            <person name="Summerbell R.C."/>
            <person name="Xu J."/>
            <person name="Young S."/>
            <person name="Zeng Q."/>
            <person name="Birren B.W."/>
            <person name="Cuomo C.A."/>
            <person name="White T.C."/>
        </authorList>
    </citation>
    <scope>NUCLEOTIDE SEQUENCE [LARGE SCALE GENOMIC DNA]</scope>
    <source>
        <strain evidence="3">ATCC MYA-4606 / CBS 127.97</strain>
    </source>
</reference>